<organism evidence="7 8">
    <name type="scientific">Candidatus Caccousia avicola</name>
    <dbReference type="NCBI Taxonomy" id="2840721"/>
    <lineage>
        <taxon>Bacteria</taxon>
        <taxon>Bacillati</taxon>
        <taxon>Bacillota</taxon>
        <taxon>Clostridia</taxon>
        <taxon>Eubacteriales</taxon>
        <taxon>Oscillospiraceae</taxon>
        <taxon>Oscillospiraceae incertae sedis</taxon>
        <taxon>Candidatus Caccousia</taxon>
    </lineage>
</organism>
<dbReference type="GO" id="GO:0006355">
    <property type="term" value="P:regulation of DNA-templated transcription"/>
    <property type="evidence" value="ECO:0007669"/>
    <property type="project" value="UniProtKB-UniRule"/>
</dbReference>
<sequence>MGFIMPDHKDLLDILRQTDGYLSGEELSRQLGVTRAAVWKKIEQLRQEGYEIDSVTRRGYRLTGVPDSISEAEIRANLSGKGTFGCRIVSLPSVDSTNEEAKRQGDAGAPHGSVFVADEQTGGKGRLGRRWVSAPGSGLWFSILLRPDVLPSEITGITLLSAVAVCRGIQSLTGCEARIKWPNDVVIGTKKVCGILTELSAEMEHVHYLIPGIGVNTNNGAFPPELSDRATSLKMETGQDIRRAVLLGKILEEFEELYNRYGVSSFPEEYRSLCVSLGRPVSLQRGGCKLTGTAVGIAPDGALLVRTQEGEEIAVTSGEVVVQGFYGEKL</sequence>
<feature type="DNA-binding region" description="H-T-H motif" evidence="5">
    <location>
        <begin position="24"/>
        <end position="43"/>
    </location>
</feature>
<dbReference type="GO" id="GO:0003677">
    <property type="term" value="F:DNA binding"/>
    <property type="evidence" value="ECO:0007669"/>
    <property type="project" value="UniProtKB-UniRule"/>
</dbReference>
<dbReference type="SUPFAM" id="SSF46785">
    <property type="entry name" value="Winged helix' DNA-binding domain"/>
    <property type="match status" value="1"/>
</dbReference>
<keyword evidence="1 5" id="KW-0436">Ligase</keyword>
<evidence type="ECO:0000256" key="2">
    <source>
        <dbReference type="ARBA" id="ARBA00022741"/>
    </source>
</evidence>
<dbReference type="InterPro" id="IPR045864">
    <property type="entry name" value="aa-tRNA-synth_II/BPL/LPL"/>
</dbReference>
<keyword evidence="5" id="KW-0805">Transcription regulation</keyword>
<dbReference type="CDD" id="cd16442">
    <property type="entry name" value="BPL"/>
    <property type="match status" value="1"/>
</dbReference>
<dbReference type="GO" id="GO:0004077">
    <property type="term" value="F:biotin--[biotin carboxyl-carrier protein] ligase activity"/>
    <property type="evidence" value="ECO:0007669"/>
    <property type="project" value="UniProtKB-UniRule"/>
</dbReference>
<evidence type="ECO:0000256" key="1">
    <source>
        <dbReference type="ARBA" id="ARBA00022598"/>
    </source>
</evidence>
<dbReference type="PANTHER" id="PTHR12835">
    <property type="entry name" value="BIOTIN PROTEIN LIGASE"/>
    <property type="match status" value="1"/>
</dbReference>
<dbReference type="Pfam" id="PF03099">
    <property type="entry name" value="BPL_LplA_LipB"/>
    <property type="match status" value="1"/>
</dbReference>
<dbReference type="GO" id="GO:0016740">
    <property type="term" value="F:transferase activity"/>
    <property type="evidence" value="ECO:0007669"/>
    <property type="project" value="UniProtKB-ARBA"/>
</dbReference>
<name>A0A9D1ANT7_9FIRM</name>
<dbReference type="InterPro" id="IPR004408">
    <property type="entry name" value="Biotin_CoA_COase_ligase"/>
</dbReference>
<dbReference type="Gene3D" id="3.30.930.10">
    <property type="entry name" value="Bira Bifunctional Protein, Domain 2"/>
    <property type="match status" value="1"/>
</dbReference>
<dbReference type="InterPro" id="IPR008988">
    <property type="entry name" value="Transcriptional_repressor_C"/>
</dbReference>
<dbReference type="GO" id="GO:0005524">
    <property type="term" value="F:ATP binding"/>
    <property type="evidence" value="ECO:0007669"/>
    <property type="project" value="UniProtKB-UniRule"/>
</dbReference>
<keyword evidence="5" id="KW-0678">Repressor</keyword>
<comment type="catalytic activity">
    <reaction evidence="5">
        <text>biotin + L-lysyl-[protein] + ATP = N(6)-biotinyl-L-lysyl-[protein] + AMP + diphosphate + H(+)</text>
        <dbReference type="Rhea" id="RHEA:11756"/>
        <dbReference type="Rhea" id="RHEA-COMP:9752"/>
        <dbReference type="Rhea" id="RHEA-COMP:10505"/>
        <dbReference type="ChEBI" id="CHEBI:15378"/>
        <dbReference type="ChEBI" id="CHEBI:29969"/>
        <dbReference type="ChEBI" id="CHEBI:30616"/>
        <dbReference type="ChEBI" id="CHEBI:33019"/>
        <dbReference type="ChEBI" id="CHEBI:57586"/>
        <dbReference type="ChEBI" id="CHEBI:83144"/>
        <dbReference type="ChEBI" id="CHEBI:456215"/>
        <dbReference type="EC" id="6.3.4.15"/>
    </reaction>
</comment>
<reference evidence="7" key="1">
    <citation type="submission" date="2020-10" db="EMBL/GenBank/DDBJ databases">
        <authorList>
            <person name="Gilroy R."/>
        </authorList>
    </citation>
    <scope>NUCLEOTIDE SEQUENCE</scope>
    <source>
        <strain evidence="7">ChiSxjej1B13-7958</strain>
    </source>
</reference>
<dbReference type="InterPro" id="IPR013196">
    <property type="entry name" value="HTH_11"/>
</dbReference>
<comment type="similarity">
    <text evidence="5">Belongs to the biotin--protein ligase family.</text>
</comment>
<dbReference type="EC" id="6.3.4.15" evidence="5"/>
<feature type="binding site" evidence="5">
    <location>
        <begin position="96"/>
        <end position="98"/>
    </location>
    <ligand>
        <name>biotin</name>
        <dbReference type="ChEBI" id="CHEBI:57586"/>
    </ligand>
</feature>
<dbReference type="Gene3D" id="1.10.10.10">
    <property type="entry name" value="Winged helix-like DNA-binding domain superfamily/Winged helix DNA-binding domain"/>
    <property type="match status" value="1"/>
</dbReference>
<feature type="domain" description="BPL/LPL catalytic" evidence="6">
    <location>
        <begin position="73"/>
        <end position="262"/>
    </location>
</feature>
<dbReference type="GO" id="GO:0005737">
    <property type="term" value="C:cytoplasm"/>
    <property type="evidence" value="ECO:0007669"/>
    <property type="project" value="TreeGrafter"/>
</dbReference>
<dbReference type="PANTHER" id="PTHR12835:SF5">
    <property type="entry name" value="BIOTIN--PROTEIN LIGASE"/>
    <property type="match status" value="1"/>
</dbReference>
<keyword evidence="3 5" id="KW-0067">ATP-binding</keyword>
<evidence type="ECO:0000256" key="3">
    <source>
        <dbReference type="ARBA" id="ARBA00022840"/>
    </source>
</evidence>
<comment type="caution">
    <text evidence="5">Lacks conserved residue(s) required for the propagation of feature annotation.</text>
</comment>
<gene>
    <name evidence="5" type="primary">birA</name>
    <name evidence="7" type="ORF">IAB89_09760</name>
</gene>
<dbReference type="InterPro" id="IPR030855">
    <property type="entry name" value="Bifunct_BirA"/>
</dbReference>
<dbReference type="Gene3D" id="2.30.30.100">
    <property type="match status" value="1"/>
</dbReference>
<evidence type="ECO:0000256" key="5">
    <source>
        <dbReference type="HAMAP-Rule" id="MF_00978"/>
    </source>
</evidence>
<dbReference type="Pfam" id="PF02237">
    <property type="entry name" value="BPL_C"/>
    <property type="match status" value="1"/>
</dbReference>
<dbReference type="HAMAP" id="MF_00978">
    <property type="entry name" value="Bifunct_BirA"/>
    <property type="match status" value="1"/>
</dbReference>
<dbReference type="NCBIfam" id="TIGR00121">
    <property type="entry name" value="birA_ligase"/>
    <property type="match status" value="1"/>
</dbReference>
<protein>
    <recommendedName>
        <fullName evidence="5">Bifunctional ligase/repressor BirA</fullName>
    </recommendedName>
    <alternativeName>
        <fullName evidence="5">Biotin--[acetyl-CoA-carboxylase] ligase</fullName>
        <ecNumber evidence="5">6.3.4.15</ecNumber>
    </alternativeName>
    <alternativeName>
        <fullName evidence="5">Biotin--protein ligase</fullName>
    </alternativeName>
    <alternativeName>
        <fullName evidence="5">Biotin-[acetyl-CoA carboxylase] synthetase</fullName>
    </alternativeName>
</protein>
<keyword evidence="5" id="KW-0238">DNA-binding</keyword>
<accession>A0A9D1ANT7</accession>
<evidence type="ECO:0000259" key="6">
    <source>
        <dbReference type="PROSITE" id="PS51733"/>
    </source>
</evidence>
<reference evidence="7" key="2">
    <citation type="journal article" date="2021" name="PeerJ">
        <title>Extensive microbial diversity within the chicken gut microbiome revealed by metagenomics and culture.</title>
        <authorList>
            <person name="Gilroy R."/>
            <person name="Ravi A."/>
            <person name="Getino M."/>
            <person name="Pursley I."/>
            <person name="Horton D.L."/>
            <person name="Alikhan N.F."/>
            <person name="Baker D."/>
            <person name="Gharbi K."/>
            <person name="Hall N."/>
            <person name="Watson M."/>
            <person name="Adriaenssens E.M."/>
            <person name="Foster-Nyarko E."/>
            <person name="Jarju S."/>
            <person name="Secka A."/>
            <person name="Antonio M."/>
            <person name="Oren A."/>
            <person name="Chaudhuri R.R."/>
            <person name="La Ragione R."/>
            <person name="Hildebrand F."/>
            <person name="Pallen M.J."/>
        </authorList>
    </citation>
    <scope>NUCLEOTIDE SEQUENCE</scope>
    <source>
        <strain evidence="7">ChiSxjej1B13-7958</strain>
    </source>
</reference>
<comment type="function">
    <text evidence="5">Acts both as a biotin--[acetyl-CoA-carboxylase] ligase and a repressor.</text>
</comment>
<dbReference type="Proteomes" id="UP000824242">
    <property type="component" value="Unassembled WGS sequence"/>
</dbReference>
<keyword evidence="5" id="KW-0804">Transcription</keyword>
<dbReference type="InterPro" id="IPR004143">
    <property type="entry name" value="BPL_LPL_catalytic"/>
</dbReference>
<dbReference type="Pfam" id="PF08279">
    <property type="entry name" value="HTH_11"/>
    <property type="match status" value="1"/>
</dbReference>
<feature type="binding site" evidence="5">
    <location>
        <position position="191"/>
    </location>
    <ligand>
        <name>biotin</name>
        <dbReference type="ChEBI" id="CHEBI:57586"/>
    </ligand>
</feature>
<dbReference type="InterPro" id="IPR036388">
    <property type="entry name" value="WH-like_DNA-bd_sf"/>
</dbReference>
<dbReference type="SUPFAM" id="SSF50037">
    <property type="entry name" value="C-terminal domain of transcriptional repressors"/>
    <property type="match status" value="1"/>
</dbReference>
<dbReference type="AlphaFoldDB" id="A0A9D1ANT7"/>
<keyword evidence="4 5" id="KW-0092">Biotin</keyword>
<dbReference type="EMBL" id="DVGZ01000107">
    <property type="protein sequence ID" value="HIR47921.1"/>
    <property type="molecule type" value="Genomic_DNA"/>
</dbReference>
<evidence type="ECO:0000313" key="7">
    <source>
        <dbReference type="EMBL" id="HIR47921.1"/>
    </source>
</evidence>
<proteinExistence type="inferred from homology"/>
<feature type="binding site" evidence="5">
    <location>
        <position position="120"/>
    </location>
    <ligand>
        <name>biotin</name>
        <dbReference type="ChEBI" id="CHEBI:57586"/>
    </ligand>
</feature>
<dbReference type="InterPro" id="IPR036390">
    <property type="entry name" value="WH_DNA-bd_sf"/>
</dbReference>
<evidence type="ECO:0000256" key="4">
    <source>
        <dbReference type="ARBA" id="ARBA00023267"/>
    </source>
</evidence>
<dbReference type="GO" id="GO:0009249">
    <property type="term" value="P:protein lipoylation"/>
    <property type="evidence" value="ECO:0007669"/>
    <property type="project" value="UniProtKB-ARBA"/>
</dbReference>
<evidence type="ECO:0000313" key="8">
    <source>
        <dbReference type="Proteomes" id="UP000824242"/>
    </source>
</evidence>
<keyword evidence="2 5" id="KW-0547">Nucleotide-binding</keyword>
<dbReference type="SUPFAM" id="SSF55681">
    <property type="entry name" value="Class II aaRS and biotin synthetases"/>
    <property type="match status" value="1"/>
</dbReference>
<dbReference type="PROSITE" id="PS51733">
    <property type="entry name" value="BPL_LPL_CATALYTIC"/>
    <property type="match status" value="1"/>
</dbReference>
<comment type="caution">
    <text evidence="7">The sequence shown here is derived from an EMBL/GenBank/DDBJ whole genome shotgun (WGS) entry which is preliminary data.</text>
</comment>
<dbReference type="InterPro" id="IPR003142">
    <property type="entry name" value="BPL_C"/>
</dbReference>